<proteinExistence type="predicted"/>
<dbReference type="KEGG" id="mgm:Mmc1_1196"/>
<dbReference type="HOGENOM" id="CLU_053826_0_0_5"/>
<dbReference type="NCBIfam" id="NF033652">
    <property type="entry name" value="LbtU_sider_porin"/>
    <property type="match status" value="1"/>
</dbReference>
<dbReference type="EMBL" id="CP000471">
    <property type="protein sequence ID" value="ABK43707.1"/>
    <property type="molecule type" value="Genomic_DNA"/>
</dbReference>
<evidence type="ECO:0000313" key="4">
    <source>
        <dbReference type="Proteomes" id="UP000002586"/>
    </source>
</evidence>
<dbReference type="OrthoDB" id="5417572at2"/>
<feature type="signal peptide" evidence="2">
    <location>
        <begin position="1"/>
        <end position="24"/>
    </location>
</feature>
<accession>A0L6W4</accession>
<name>A0L6W4_MAGMM</name>
<organism evidence="3 4">
    <name type="scientific">Magnetococcus marinus (strain ATCC BAA-1437 / JCM 17883 / MC-1)</name>
    <dbReference type="NCBI Taxonomy" id="156889"/>
    <lineage>
        <taxon>Bacteria</taxon>
        <taxon>Pseudomonadati</taxon>
        <taxon>Pseudomonadota</taxon>
        <taxon>Magnetococcia</taxon>
        <taxon>Magnetococcales</taxon>
        <taxon>Magnetococcaceae</taxon>
        <taxon>Magnetococcus</taxon>
    </lineage>
</organism>
<dbReference type="InterPro" id="IPR023614">
    <property type="entry name" value="Porin_dom_sf"/>
</dbReference>
<protein>
    <recommendedName>
        <fullName evidence="5">Phosphate-selective porin O and P</fullName>
    </recommendedName>
</protein>
<evidence type="ECO:0000256" key="2">
    <source>
        <dbReference type="SAM" id="SignalP"/>
    </source>
</evidence>
<evidence type="ECO:0000313" key="3">
    <source>
        <dbReference type="EMBL" id="ABK43707.1"/>
    </source>
</evidence>
<evidence type="ECO:0000256" key="1">
    <source>
        <dbReference type="SAM" id="Coils"/>
    </source>
</evidence>
<keyword evidence="4" id="KW-1185">Reference proteome</keyword>
<sequence length="401" mass="42362" precursor="true">MLQLKTKTLLGLAALAGGFSVSLAAAQPMPSAEQMWAIIQQQQQQIQALQQQLGQTNQQVAQVEKVAEEVKSSRGAGSHWSDKVTVSGLIEGTVSSTQNKAGNMAALANGSDINLKKAELSIDGQVNPWVSANVTLLYENDTNPLNVDAATITVGNREKFPVSVTVGAMALPFGVFESNMVSDPITKEMAEIKDSAVVVSYALKGFTADVYAFNGGSQKTGKNNSIDQFGGDIGYEGEFEGVTAAVALRYVNSVENATGLYDDLSTPTDMAGYTSAWGANGKLSMGGLTLIGEYIGLTDHIQQTTAGDRNGGKKASAWQTELAYSFPALGQEAMVAVAYNGSDGAQVVDMMRSRYMALAGISVYENANLNLEWKRDVDYSVADGGSGNDADSLTLRLAVTF</sequence>
<dbReference type="STRING" id="156889.Mmc1_1196"/>
<feature type="chain" id="PRO_5002626476" description="Phosphate-selective porin O and P" evidence="2">
    <location>
        <begin position="25"/>
        <end position="401"/>
    </location>
</feature>
<keyword evidence="1" id="KW-0175">Coiled coil</keyword>
<reference evidence="4" key="1">
    <citation type="journal article" date="2009" name="Appl. Environ. Microbiol.">
        <title>Complete genome sequence of the chemolithoautotrophic marine magnetotactic coccus strain MC-1.</title>
        <authorList>
            <person name="Schubbe S."/>
            <person name="Williams T.J."/>
            <person name="Xie G."/>
            <person name="Kiss H.E."/>
            <person name="Brettin T.S."/>
            <person name="Martinez D."/>
            <person name="Ross C.A."/>
            <person name="Schuler D."/>
            <person name="Cox B.L."/>
            <person name="Nealson K.H."/>
            <person name="Bazylinski D.A."/>
        </authorList>
    </citation>
    <scope>NUCLEOTIDE SEQUENCE [LARGE SCALE GENOMIC DNA]</scope>
    <source>
        <strain evidence="4">ATCC BAA-1437 / JCM 17883 / MC-1</strain>
    </source>
</reference>
<dbReference type="RefSeq" id="WP_011712862.1">
    <property type="nucleotide sequence ID" value="NC_008576.1"/>
</dbReference>
<dbReference type="Proteomes" id="UP000002586">
    <property type="component" value="Chromosome"/>
</dbReference>
<dbReference type="Gene3D" id="2.40.160.10">
    <property type="entry name" value="Porin"/>
    <property type="match status" value="1"/>
</dbReference>
<gene>
    <name evidence="3" type="ordered locus">Mmc1_1196</name>
</gene>
<evidence type="ECO:0008006" key="5">
    <source>
        <dbReference type="Google" id="ProtNLM"/>
    </source>
</evidence>
<feature type="coiled-coil region" evidence="1">
    <location>
        <begin position="39"/>
        <end position="66"/>
    </location>
</feature>
<keyword evidence="2" id="KW-0732">Signal</keyword>
<reference evidence="3 4" key="2">
    <citation type="journal article" date="2012" name="Int. J. Syst. Evol. Microbiol.">
        <title>Magnetococcus marinus gen. nov., sp. nov., a marine, magnetotactic bacterium that represents a novel lineage (Magnetococcaceae fam. nov.; Magnetococcales ord. nov.) at the base of the Alphaproteobacteria.</title>
        <authorList>
            <person name="Bazylinski D.A."/>
            <person name="Williams T.J."/>
            <person name="Lefevre C.T."/>
            <person name="Berg R.J."/>
            <person name="Zhang C.L."/>
            <person name="Bowser S.S."/>
            <person name="Dean A.J."/>
            <person name="Beveridge T.J."/>
        </authorList>
    </citation>
    <scope>NUCLEOTIDE SEQUENCE [LARGE SCALE GENOMIC DNA]</scope>
    <source>
        <strain evidence="4">ATCC BAA-1437 / JCM 17883 / MC-1</strain>
    </source>
</reference>
<dbReference type="eggNOG" id="COG3203">
    <property type="taxonomic scope" value="Bacteria"/>
</dbReference>
<dbReference type="SUPFAM" id="SSF56935">
    <property type="entry name" value="Porins"/>
    <property type="match status" value="1"/>
</dbReference>
<dbReference type="AlphaFoldDB" id="A0L6W4"/>